<comment type="caution">
    <text evidence="1">The sequence shown here is derived from an EMBL/GenBank/DDBJ whole genome shotgun (WGS) entry which is preliminary data.</text>
</comment>
<dbReference type="Proteomes" id="UP000250321">
    <property type="component" value="Unassembled WGS sequence"/>
</dbReference>
<gene>
    <name evidence="1" type="ORF">Pyn_02395</name>
</gene>
<reference evidence="1 2" key="1">
    <citation type="submission" date="2018-02" db="EMBL/GenBank/DDBJ databases">
        <title>Draft genome of wild Prunus yedoensis var. nudiflora.</title>
        <authorList>
            <person name="Baek S."/>
            <person name="Kim J.-H."/>
            <person name="Choi K."/>
            <person name="Kim G.-B."/>
            <person name="Cho A."/>
            <person name="Jang H."/>
            <person name="Shin C.-H."/>
            <person name="Yu H.-J."/>
            <person name="Mun J.-H."/>
        </authorList>
    </citation>
    <scope>NUCLEOTIDE SEQUENCE [LARGE SCALE GENOMIC DNA]</scope>
    <source>
        <strain evidence="2">cv. Jeju island</strain>
        <tissue evidence="1">Leaf</tissue>
    </source>
</reference>
<evidence type="ECO:0000313" key="2">
    <source>
        <dbReference type="Proteomes" id="UP000250321"/>
    </source>
</evidence>
<evidence type="ECO:0000313" key="1">
    <source>
        <dbReference type="EMBL" id="PQQ12502.1"/>
    </source>
</evidence>
<protein>
    <submittedName>
        <fullName evidence="1">Uncharacterized protein</fullName>
    </submittedName>
</protein>
<name>A0A314YV21_PRUYE</name>
<dbReference type="AlphaFoldDB" id="A0A314YV21"/>
<organism evidence="1 2">
    <name type="scientific">Prunus yedoensis var. nudiflora</name>
    <dbReference type="NCBI Taxonomy" id="2094558"/>
    <lineage>
        <taxon>Eukaryota</taxon>
        <taxon>Viridiplantae</taxon>
        <taxon>Streptophyta</taxon>
        <taxon>Embryophyta</taxon>
        <taxon>Tracheophyta</taxon>
        <taxon>Spermatophyta</taxon>
        <taxon>Magnoliopsida</taxon>
        <taxon>eudicotyledons</taxon>
        <taxon>Gunneridae</taxon>
        <taxon>Pentapetalae</taxon>
        <taxon>rosids</taxon>
        <taxon>fabids</taxon>
        <taxon>Rosales</taxon>
        <taxon>Rosaceae</taxon>
        <taxon>Amygdaloideae</taxon>
        <taxon>Amygdaleae</taxon>
        <taxon>Prunus</taxon>
    </lineage>
</organism>
<sequence length="67" mass="7596">MPLSWYFGRACLRQLRLLVALLPSYFVMGIWDPGGGQTLTIFEEFFCIDEFANKVLKANLEGPPNSL</sequence>
<dbReference type="EMBL" id="PJQY01000348">
    <property type="protein sequence ID" value="PQQ12502.1"/>
    <property type="molecule type" value="Genomic_DNA"/>
</dbReference>
<accession>A0A314YV21</accession>
<keyword evidence="2" id="KW-1185">Reference proteome</keyword>
<proteinExistence type="predicted"/>